<dbReference type="AlphaFoldDB" id="A0A1G7FY39"/>
<name>A0A1G7FY39_9EURY</name>
<dbReference type="EMBL" id="FNBK01000001">
    <property type="protein sequence ID" value="SDE80781.1"/>
    <property type="molecule type" value="Genomic_DNA"/>
</dbReference>
<protein>
    <recommendedName>
        <fullName evidence="4">Archaeal Type IV pilin N-terminal domain-containing protein</fullName>
    </recommendedName>
</protein>
<dbReference type="OrthoDB" id="241242at2157"/>
<keyword evidence="3" id="KW-1185">Reference proteome</keyword>
<organism evidence="2 3">
    <name type="scientific">Halorientalis regularis</name>
    <dbReference type="NCBI Taxonomy" id="660518"/>
    <lineage>
        <taxon>Archaea</taxon>
        <taxon>Methanobacteriati</taxon>
        <taxon>Methanobacteriota</taxon>
        <taxon>Stenosarchaea group</taxon>
        <taxon>Halobacteria</taxon>
        <taxon>Halobacteriales</taxon>
        <taxon>Haloarculaceae</taxon>
        <taxon>Halorientalis</taxon>
    </lineage>
</organism>
<evidence type="ECO:0000313" key="3">
    <source>
        <dbReference type="Proteomes" id="UP000199076"/>
    </source>
</evidence>
<evidence type="ECO:0000256" key="1">
    <source>
        <dbReference type="SAM" id="Phobius"/>
    </source>
</evidence>
<evidence type="ECO:0008006" key="4">
    <source>
        <dbReference type="Google" id="ProtNLM"/>
    </source>
</evidence>
<dbReference type="Proteomes" id="UP000199076">
    <property type="component" value="Unassembled WGS sequence"/>
</dbReference>
<reference evidence="3" key="1">
    <citation type="submission" date="2016-10" db="EMBL/GenBank/DDBJ databases">
        <authorList>
            <person name="Varghese N."/>
            <person name="Submissions S."/>
        </authorList>
    </citation>
    <scope>NUCLEOTIDE SEQUENCE [LARGE SCALE GENOMIC DNA]</scope>
    <source>
        <strain evidence="3">IBRC-M 10760</strain>
    </source>
</reference>
<dbReference type="STRING" id="660518.SAMN05216218_101403"/>
<keyword evidence="1" id="KW-0812">Transmembrane</keyword>
<gene>
    <name evidence="2" type="ORF">SAMN05216218_101403</name>
</gene>
<dbReference type="RefSeq" id="WP_092687269.1">
    <property type="nucleotide sequence ID" value="NZ_FNBK01000001.1"/>
</dbReference>
<proteinExistence type="predicted"/>
<evidence type="ECO:0000313" key="2">
    <source>
        <dbReference type="EMBL" id="SDE80781.1"/>
    </source>
</evidence>
<sequence length="155" mass="16171">MTRQDTRRTVRGDERAITVTDSIAAGSLVVLAVVLAAGLGLGVLYAPSDGGTDATRANFSYQHFADDSVLVVTFAKGDPITAGDLSIVSGETNRTWAMLANTTESEEVSEGSTIQLTGTGRFGKPITTDTSVRIVYTGGNETRVLSSWPPNSSAG</sequence>
<feature type="transmembrane region" description="Helical" evidence="1">
    <location>
        <begin position="23"/>
        <end position="46"/>
    </location>
</feature>
<keyword evidence="1" id="KW-1133">Transmembrane helix</keyword>
<accession>A0A1G7FY39</accession>
<keyword evidence="1" id="KW-0472">Membrane</keyword>